<feature type="compositionally biased region" description="Basic residues" evidence="1">
    <location>
        <begin position="184"/>
        <end position="199"/>
    </location>
</feature>
<evidence type="ECO:0000313" key="2">
    <source>
        <dbReference type="EMBL" id="KAF4507104.1"/>
    </source>
</evidence>
<gene>
    <name evidence="2" type="ORF">G6O67_005778</name>
</gene>
<accession>A0A8H4LX16</accession>
<evidence type="ECO:0000313" key="3">
    <source>
        <dbReference type="Proteomes" id="UP000557566"/>
    </source>
</evidence>
<name>A0A8H4LX16_9HYPO</name>
<keyword evidence="3" id="KW-1185">Reference proteome</keyword>
<feature type="compositionally biased region" description="Basic and acidic residues" evidence="1">
    <location>
        <begin position="171"/>
        <end position="183"/>
    </location>
</feature>
<dbReference type="AlphaFoldDB" id="A0A8H4LX16"/>
<sequence>MAPPPAAPPLPVAPDHAVVANRIALLFSKQSAVAASLHRHLTPSRREDDADDDDDDQRQHLAAAANPNAGAGYLPPDDDKASSGQQQDRSLLRNRLLGSRGGRRDGAGGGRAVALNSGRKAALCESESDDDQGRSALGRRKRPVREVAPQTAAESNRAASGDEAQQGTPEAARDQKPQEELQRHVAKGWKNKKRKRTKNRASESI</sequence>
<proteinExistence type="predicted"/>
<dbReference type="Proteomes" id="UP000557566">
    <property type="component" value="Unassembled WGS sequence"/>
</dbReference>
<evidence type="ECO:0000256" key="1">
    <source>
        <dbReference type="SAM" id="MobiDB-lite"/>
    </source>
</evidence>
<feature type="compositionally biased region" description="Polar residues" evidence="1">
    <location>
        <begin position="152"/>
        <end position="168"/>
    </location>
</feature>
<comment type="caution">
    <text evidence="2">The sequence shown here is derived from an EMBL/GenBank/DDBJ whole genome shotgun (WGS) entry which is preliminary data.</text>
</comment>
<feature type="compositionally biased region" description="Low complexity" evidence="1">
    <location>
        <begin position="62"/>
        <end position="72"/>
    </location>
</feature>
<dbReference type="OrthoDB" id="4961474at2759"/>
<organism evidence="2 3">
    <name type="scientific">Ophiocordyceps sinensis</name>
    <dbReference type="NCBI Taxonomy" id="72228"/>
    <lineage>
        <taxon>Eukaryota</taxon>
        <taxon>Fungi</taxon>
        <taxon>Dikarya</taxon>
        <taxon>Ascomycota</taxon>
        <taxon>Pezizomycotina</taxon>
        <taxon>Sordariomycetes</taxon>
        <taxon>Hypocreomycetidae</taxon>
        <taxon>Hypocreales</taxon>
        <taxon>Ophiocordycipitaceae</taxon>
        <taxon>Ophiocordyceps</taxon>
    </lineage>
</organism>
<feature type="region of interest" description="Disordered" evidence="1">
    <location>
        <begin position="34"/>
        <end position="205"/>
    </location>
</feature>
<protein>
    <submittedName>
        <fullName evidence="2">Uncharacterized protein</fullName>
    </submittedName>
</protein>
<reference evidence="2 3" key="1">
    <citation type="journal article" date="2020" name="Genome Biol. Evol.">
        <title>A new high-quality draft genome assembly of the Chinese cordyceps Ophiocordyceps sinensis.</title>
        <authorList>
            <person name="Shu R."/>
            <person name="Zhang J."/>
            <person name="Meng Q."/>
            <person name="Zhang H."/>
            <person name="Zhou G."/>
            <person name="Li M."/>
            <person name="Wu P."/>
            <person name="Zhao Y."/>
            <person name="Chen C."/>
            <person name="Qin Q."/>
        </authorList>
    </citation>
    <scope>NUCLEOTIDE SEQUENCE [LARGE SCALE GENOMIC DNA]</scope>
    <source>
        <strain evidence="2 3">IOZ07</strain>
    </source>
</reference>
<dbReference type="EMBL" id="JAAVMX010000006">
    <property type="protein sequence ID" value="KAF4507104.1"/>
    <property type="molecule type" value="Genomic_DNA"/>
</dbReference>